<dbReference type="GO" id="GO:0016052">
    <property type="term" value="P:carbohydrate catabolic process"/>
    <property type="evidence" value="ECO:0007669"/>
    <property type="project" value="InterPro"/>
</dbReference>
<dbReference type="PANTHER" id="PTHR43053">
    <property type="entry name" value="GLYCOSIDASE FAMILY 31"/>
    <property type="match status" value="1"/>
</dbReference>
<evidence type="ECO:0000313" key="4">
    <source>
        <dbReference type="Proteomes" id="UP000232060"/>
    </source>
</evidence>
<organism evidence="3 4">
    <name type="scientific">Aeromonas lusitana</name>
    <dbReference type="NCBI Taxonomy" id="931529"/>
    <lineage>
        <taxon>Bacteria</taxon>
        <taxon>Pseudomonadati</taxon>
        <taxon>Pseudomonadota</taxon>
        <taxon>Gammaproteobacteria</taxon>
        <taxon>Aeromonadales</taxon>
        <taxon>Aeromonadaceae</taxon>
        <taxon>Aeromonas</taxon>
    </lineage>
</organism>
<dbReference type="RefSeq" id="WP_100859208.1">
    <property type="nucleotide sequence ID" value="NZ_PGCP01000008.1"/>
</dbReference>
<dbReference type="AlphaFoldDB" id="A0A2M8HBL2"/>
<dbReference type="PANTHER" id="PTHR43053:SF3">
    <property type="entry name" value="ALPHA-GALACTOSIDASE C-RELATED"/>
    <property type="match status" value="1"/>
</dbReference>
<dbReference type="InterPro" id="IPR013785">
    <property type="entry name" value="Aldolase_TIM"/>
</dbReference>
<gene>
    <name evidence="3" type="ORF">CUC44_06730</name>
</gene>
<evidence type="ECO:0000256" key="1">
    <source>
        <dbReference type="ARBA" id="ARBA00022801"/>
    </source>
</evidence>
<keyword evidence="4" id="KW-1185">Reference proteome</keyword>
<evidence type="ECO:0000256" key="2">
    <source>
        <dbReference type="ARBA" id="ARBA00023295"/>
    </source>
</evidence>
<name>A0A2M8HBL2_9GAMM</name>
<dbReference type="EMBL" id="PGCP01000008">
    <property type="protein sequence ID" value="PJC93962.1"/>
    <property type="molecule type" value="Genomic_DNA"/>
</dbReference>
<dbReference type="InterPro" id="IPR002252">
    <property type="entry name" value="Glyco_hydro_36"/>
</dbReference>
<dbReference type="InterPro" id="IPR050985">
    <property type="entry name" value="Alpha-glycosidase_related"/>
</dbReference>
<dbReference type="InterPro" id="IPR017853">
    <property type="entry name" value="GH"/>
</dbReference>
<evidence type="ECO:0000313" key="3">
    <source>
        <dbReference type="EMBL" id="PJC93962.1"/>
    </source>
</evidence>
<keyword evidence="2" id="KW-0326">Glycosidase</keyword>
<reference evidence="3 4" key="1">
    <citation type="submission" date="2017-11" db="EMBL/GenBank/DDBJ databases">
        <title>Draft genome sequence of environmental isolate Aeromonas lusitania sp. nov. MDC 2473.</title>
        <authorList>
            <person name="Colston S.M."/>
            <person name="Navarro A."/>
            <person name="Martinez-Murcia A.J."/>
            <person name="Graf J."/>
        </authorList>
    </citation>
    <scope>NUCLEOTIDE SEQUENCE [LARGE SCALE GENOMIC DNA]</scope>
    <source>
        <strain evidence="3 4">MDC 2473</strain>
    </source>
</reference>
<keyword evidence="1" id="KW-0378">Hydrolase</keyword>
<dbReference type="CDD" id="cd14791">
    <property type="entry name" value="GH36"/>
    <property type="match status" value="1"/>
</dbReference>
<dbReference type="OrthoDB" id="9758822at2"/>
<comment type="caution">
    <text evidence="3">The sequence shown here is derived from an EMBL/GenBank/DDBJ whole genome shotgun (WGS) entry which is preliminary data.</text>
</comment>
<dbReference type="Gene3D" id="3.20.20.70">
    <property type="entry name" value="Aldolase class I"/>
    <property type="match status" value="1"/>
</dbReference>
<dbReference type="Proteomes" id="UP000232060">
    <property type="component" value="Unassembled WGS sequence"/>
</dbReference>
<protein>
    <submittedName>
        <fullName evidence="3">Alpha-galactosidase</fullName>
    </submittedName>
</protein>
<proteinExistence type="predicted"/>
<dbReference type="SUPFAM" id="SSF51445">
    <property type="entry name" value="(Trans)glycosidases"/>
    <property type="match status" value="1"/>
</dbReference>
<dbReference type="Pfam" id="PF02065">
    <property type="entry name" value="Melibiase"/>
    <property type="match status" value="1"/>
</dbReference>
<sequence>MSTPPLLSRLRQLCADPAPHSPLLQTPAWDGPQCRVRLDNTSAAPQTVHDWLLFDGDLGIDPGAAIYGEGFQMLAQTMGTWRSPEPVGRCPDASVYRISADLGYHTVHNLLLVEQNSGWLLLAFASCQRFGGEFRLYPSGRLQILMNGEGRTLAPGQHWQSEALLCLEGPDREALLALLATHIEAEHGSLVDSVSTRPSGWCSWYHYYAAVSAADIRENLAVRAERFPALNYVQIDDGYQAKMGDWLIPSAKFEQGVAALAREIHAAGCEPALWVAPFIAEPGSRVFQDHPDWFVKGDDGLPLPSERVTYGGWRCTPWYVLDGTHPEVQAHLEQVFRTLRQQWGIHYFKLDANFWGAIHGGQFHDPSATRIEAYRRGMAAVLRGAGEGAFLLGCNAPIWPSLGLVHGMRVSDDVERHGPRFRQIAREAFCRAWQNDRLWALDPDCVCLRDLPNQRAGEADYQFHLAALVASGGMVLAGDRLQDLDEVQAGQLRKLLALCEGRTPAARFDDMGFTRGRVTLPDGGELLCLFNWNDQELEVEVPAGALDFWDEHPVGQRIVLQSGQGRVMLYR</sequence>
<dbReference type="GO" id="GO:0004557">
    <property type="term" value="F:alpha-galactosidase activity"/>
    <property type="evidence" value="ECO:0007669"/>
    <property type="project" value="InterPro"/>
</dbReference>
<accession>A0A2M8HBL2</accession>